<evidence type="ECO:0000313" key="2">
    <source>
        <dbReference type="EMBL" id="CAA9341409.1"/>
    </source>
</evidence>
<feature type="compositionally biased region" description="Low complexity" evidence="1">
    <location>
        <begin position="484"/>
        <end position="495"/>
    </location>
</feature>
<feature type="region of interest" description="Disordered" evidence="1">
    <location>
        <begin position="191"/>
        <end position="228"/>
    </location>
</feature>
<feature type="region of interest" description="Disordered" evidence="1">
    <location>
        <begin position="241"/>
        <end position="711"/>
    </location>
</feature>
<feature type="compositionally biased region" description="Basic and acidic residues" evidence="1">
    <location>
        <begin position="578"/>
        <end position="588"/>
    </location>
</feature>
<feature type="compositionally biased region" description="Basic residues" evidence="1">
    <location>
        <begin position="281"/>
        <end position="293"/>
    </location>
</feature>
<feature type="compositionally biased region" description="Basic and acidic residues" evidence="1">
    <location>
        <begin position="369"/>
        <end position="382"/>
    </location>
</feature>
<feature type="compositionally biased region" description="Basic and acidic residues" evidence="1">
    <location>
        <begin position="654"/>
        <end position="664"/>
    </location>
</feature>
<keyword evidence="2" id="KW-0378">Hydrolase</keyword>
<feature type="compositionally biased region" description="Basic residues" evidence="1">
    <location>
        <begin position="24"/>
        <end position="33"/>
    </location>
</feature>
<dbReference type="EMBL" id="CADCUE010000165">
    <property type="protein sequence ID" value="CAA9341409.1"/>
    <property type="molecule type" value="Genomic_DNA"/>
</dbReference>
<sequence length="711" mass="76533">APVVEGALDARAAARRAGVGRGRPGARGRRLRPHRDPRAQRRLDRCGRPHPVRRPLRDGTGRCAEPHPGVPGRRARARAARGPGRRGPALLHRAGHQPARHRPGAAHQRARRRGRAAGRIHHHAAVRQERLPHRGPHLQPQGPGGLHRAEDVPHAGEGPDPRGLPQHDLLGSPGLRDRRRRADLLRHRGRLHADRLAGGGPGRHHPQSGQLRPRRGPRAGAGALGVRARRDGRAGLALGAGAGRAGLPRGAGARAGAAQQRPVGTQGPRHPPGAGRAGPARLRRRPAGRRRSRGRDDDPPGGAGGGRGGRAGGDRHGARRGRPAGGARVGAAGHGRGVGLLRRRHGHRLRLRQEQRQRPAARFHLQAVRPRDRALAGDEPGHAARRQHRQGVPRAARADRELRRPVVGTGRSRRVHPPVGQHGVRPARARGRHRRDCRDRARRRHPRADPPGGRRRHRGGGHRAGQLRGAGPGPGRRLRDLRQPGRPRAALPGASGPAGGRGALRGPGRVRAGRLQRGRRRGCDVRHGAGDPAGHRSRRPAVRRSGRRRQDRHQLRQPRRVVRGLHPAAVDGGVARLRRPEDDPGRRGRGDRRRSVQQHLEELHGPGPRGAGGGRAPGAGLRRDPRPLRRRAGPRAVDHRTAAAAVSSSADPRAGADRPQRADQRAGTSRAVGRPLRAAPRRAGRPSGRALGRPTRHRGAPGAGRPGHRRV</sequence>
<feature type="region of interest" description="Disordered" evidence="1">
    <location>
        <begin position="13"/>
        <end position="177"/>
    </location>
</feature>
<keyword evidence="2" id="KW-0808">Transferase</keyword>
<feature type="compositionally biased region" description="Gly residues" evidence="1">
    <location>
        <begin position="496"/>
        <end position="505"/>
    </location>
</feature>
<dbReference type="AlphaFoldDB" id="A0A6J4LUP4"/>
<dbReference type="GO" id="GO:0016787">
    <property type="term" value="F:hydrolase activity"/>
    <property type="evidence" value="ECO:0007669"/>
    <property type="project" value="UniProtKB-KW"/>
</dbReference>
<feature type="compositionally biased region" description="Low complexity" evidence="1">
    <location>
        <begin position="80"/>
        <end position="89"/>
    </location>
</feature>
<dbReference type="EC" id="2.4.1.129" evidence="2"/>
<keyword evidence="2" id="KW-0328">Glycosyltransferase</keyword>
<reference evidence="2" key="1">
    <citation type="submission" date="2020-02" db="EMBL/GenBank/DDBJ databases">
        <authorList>
            <person name="Meier V. D."/>
        </authorList>
    </citation>
    <scope>NUCLEOTIDE SEQUENCE</scope>
    <source>
        <strain evidence="2">AVDCRST_MAG16</strain>
    </source>
</reference>
<feature type="compositionally biased region" description="Basic residues" evidence="1">
    <location>
        <begin position="425"/>
        <end position="446"/>
    </location>
</feature>
<feature type="compositionally biased region" description="Basic residues" evidence="1">
    <location>
        <begin position="202"/>
        <end position="217"/>
    </location>
</feature>
<feature type="compositionally biased region" description="Basic residues" evidence="1">
    <location>
        <begin position="341"/>
        <end position="350"/>
    </location>
</feature>
<name>A0A6J4LUP4_9ACTN</name>
<feature type="compositionally biased region" description="Basic residues" evidence="1">
    <location>
        <begin position="93"/>
        <end position="125"/>
    </location>
</feature>
<accession>A0A6J4LUP4</accession>
<dbReference type="GO" id="GO:0016757">
    <property type="term" value="F:glycosyltransferase activity"/>
    <property type="evidence" value="ECO:0007669"/>
    <property type="project" value="UniProtKB-KW"/>
</dbReference>
<dbReference type="EC" id="3.4.-.-" evidence="2"/>
<feature type="compositionally biased region" description="Gly residues" evidence="1">
    <location>
        <begin position="323"/>
        <end position="338"/>
    </location>
</feature>
<organism evidence="2">
    <name type="scientific">uncultured Frankineae bacterium</name>
    <dbReference type="NCBI Taxonomy" id="437475"/>
    <lineage>
        <taxon>Bacteria</taxon>
        <taxon>Bacillati</taxon>
        <taxon>Actinomycetota</taxon>
        <taxon>Actinomycetes</taxon>
        <taxon>Frankiales</taxon>
        <taxon>environmental samples</taxon>
    </lineage>
</organism>
<feature type="non-terminal residue" evidence="2">
    <location>
        <position position="711"/>
    </location>
</feature>
<feature type="non-terminal residue" evidence="2">
    <location>
        <position position="1"/>
    </location>
</feature>
<feature type="compositionally biased region" description="Basic and acidic residues" evidence="1">
    <location>
        <begin position="34"/>
        <end position="47"/>
    </location>
</feature>
<feature type="compositionally biased region" description="Basic and acidic residues" evidence="1">
    <location>
        <begin position="147"/>
        <end position="160"/>
    </location>
</feature>
<feature type="compositionally biased region" description="Gly residues" evidence="1">
    <location>
        <begin position="301"/>
        <end position="311"/>
    </location>
</feature>
<feature type="compositionally biased region" description="Low complexity" evidence="1">
    <location>
        <begin position="245"/>
        <end position="261"/>
    </location>
</feature>
<proteinExistence type="predicted"/>
<feature type="compositionally biased region" description="Basic residues" evidence="1">
    <location>
        <begin position="511"/>
        <end position="520"/>
    </location>
</feature>
<gene>
    <name evidence="2" type="ORF">AVDCRST_MAG16-1843</name>
</gene>
<protein>
    <submittedName>
        <fullName evidence="2">Multimodular transpeptidase-transglycosylase</fullName>
        <ecNumber evidence="2">2.4.1.129</ecNumber>
        <ecNumber evidence="2">3.4.-.-</ecNumber>
    </submittedName>
</protein>
<feature type="compositionally biased region" description="Basic residues" evidence="1">
    <location>
        <begin position="535"/>
        <end position="563"/>
    </location>
</feature>
<evidence type="ECO:0000256" key="1">
    <source>
        <dbReference type="SAM" id="MobiDB-lite"/>
    </source>
</evidence>
<feature type="compositionally biased region" description="Gly residues" evidence="1">
    <location>
        <begin position="607"/>
        <end position="617"/>
    </location>
</feature>